<gene>
    <name evidence="5" type="ORF">SAMN05216251_12388</name>
</gene>
<name>A0A1I2KIY3_9ACTN</name>
<feature type="domain" description="HTH luxR-type" evidence="4">
    <location>
        <begin position="890"/>
        <end position="955"/>
    </location>
</feature>
<organism evidence="5 6">
    <name type="scientific">Actinacidiphila alni</name>
    <dbReference type="NCBI Taxonomy" id="380248"/>
    <lineage>
        <taxon>Bacteria</taxon>
        <taxon>Bacillati</taxon>
        <taxon>Actinomycetota</taxon>
        <taxon>Actinomycetes</taxon>
        <taxon>Kitasatosporales</taxon>
        <taxon>Streptomycetaceae</taxon>
        <taxon>Actinacidiphila</taxon>
    </lineage>
</organism>
<dbReference type="InterPro" id="IPR000792">
    <property type="entry name" value="Tscrpt_reg_LuxR_C"/>
</dbReference>
<evidence type="ECO:0000313" key="5">
    <source>
        <dbReference type="EMBL" id="SFF66298.1"/>
    </source>
</evidence>
<dbReference type="CDD" id="cd06170">
    <property type="entry name" value="LuxR_C_like"/>
    <property type="match status" value="1"/>
</dbReference>
<evidence type="ECO:0000256" key="3">
    <source>
        <dbReference type="SAM" id="MobiDB-lite"/>
    </source>
</evidence>
<dbReference type="GO" id="GO:0005524">
    <property type="term" value="F:ATP binding"/>
    <property type="evidence" value="ECO:0007669"/>
    <property type="project" value="UniProtKB-KW"/>
</dbReference>
<evidence type="ECO:0000256" key="1">
    <source>
        <dbReference type="ARBA" id="ARBA00022741"/>
    </source>
</evidence>
<evidence type="ECO:0000259" key="4">
    <source>
        <dbReference type="PROSITE" id="PS50043"/>
    </source>
</evidence>
<keyword evidence="2" id="KW-0067">ATP-binding</keyword>
<dbReference type="GO" id="GO:0005737">
    <property type="term" value="C:cytoplasm"/>
    <property type="evidence" value="ECO:0007669"/>
    <property type="project" value="TreeGrafter"/>
</dbReference>
<dbReference type="InterPro" id="IPR011990">
    <property type="entry name" value="TPR-like_helical_dom_sf"/>
</dbReference>
<dbReference type="Gene3D" id="1.10.10.10">
    <property type="entry name" value="Winged helix-like DNA-binding domain superfamily/Winged helix DNA-binding domain"/>
    <property type="match status" value="1"/>
</dbReference>
<dbReference type="InterPro" id="IPR036388">
    <property type="entry name" value="WH-like_DNA-bd_sf"/>
</dbReference>
<feature type="region of interest" description="Disordered" evidence="3">
    <location>
        <begin position="551"/>
        <end position="570"/>
    </location>
</feature>
<dbReference type="InterPro" id="IPR016032">
    <property type="entry name" value="Sig_transdc_resp-reg_C-effctor"/>
</dbReference>
<keyword evidence="6" id="KW-1185">Reference proteome</keyword>
<dbReference type="GO" id="GO:0004016">
    <property type="term" value="F:adenylate cyclase activity"/>
    <property type="evidence" value="ECO:0007669"/>
    <property type="project" value="TreeGrafter"/>
</dbReference>
<sequence length="960" mass="99393">MRHTATHDPVNVEELVGACLDGASLLVEIAGEPGSGRTRLLGELAAAARRGGLLVTHGLQAAPPGRGLLRCLDDLDLAGPATAEPLRRLLAEPPTAPTVVTYSVSTGTMPAWLVSGLAGAGAHFRPHRIPVAPLTPEVFAAQLPPGTGPMREALLYELSGGVPGWLDLLTPLTSRQLRELATSDHAPGSLPVPANCARLREFHGLAPEQIEVARCAAVLGDPFAPALVADIADRATAAVLTVLDELVARDLMRPVDGGAPLFRFRHPLLRTLVYATTPPGRRITAHARAARALARVGAPVPQRAPHLARSAEQGDRGTADALARAARTVLDSWPATAASWLRTALHILPDTADGVLEDSGPAARFRIAALLYHAAERTGQYAECRHLLPVLLDAAENGTAAEAGAEDLLERAVLVDLHARLEDGLGRRRFARSLVDAELAAEPAAIAPSGARLLRLRRATMAAAEGDLPAARSDVAQALGLAGGPSGVLRMDAAATLALAKAAAEGDLPAVRSDVAQALGLAGGSSGVLRVDAAATLALAKAAAPPYPTDAVAHPDATAPPRAGTGSGADDSIEAALRTAESLTDAELAGRLDAAARLGEALGLADRYGDALGLFDRAVGIARRTGRVAALPRLLLGRARARTALGRLSAAQRDAHEAEETAAVLGDAVSADRARLARAWAALWCDGPDDAAALADDVLRRHPGPGPLGESAAGVLGWARLAQGRPDDCLDLVLPVARGTRRPPAPGERVLWWSAAATAAWETGAAAAAREFAALAADGASACRTAGARAEALVARARHTPDEGAVRLLTAAVEASAVAGLAVLECRARLDLAQRLLAAGRLEDAAAEAGRAKEWAERTNARWLRAVAVNTQRRIGACRPRRTAEPQRPGTVAEETLSVREEQILGMVCQGMSNGEVAGALFVSVKTVEAHLTRIFRKTGARSRSSLVAAFAAARPVARA</sequence>
<dbReference type="SUPFAM" id="SSF48452">
    <property type="entry name" value="TPR-like"/>
    <property type="match status" value="1"/>
</dbReference>
<dbReference type="AlphaFoldDB" id="A0A1I2KIY3"/>
<dbReference type="GO" id="GO:0003677">
    <property type="term" value="F:DNA binding"/>
    <property type="evidence" value="ECO:0007669"/>
    <property type="project" value="InterPro"/>
</dbReference>
<evidence type="ECO:0000256" key="2">
    <source>
        <dbReference type="ARBA" id="ARBA00022840"/>
    </source>
</evidence>
<dbReference type="PRINTS" id="PR00038">
    <property type="entry name" value="HTHLUXR"/>
</dbReference>
<dbReference type="RefSeq" id="WP_143120669.1">
    <property type="nucleotide sequence ID" value="NZ_FONG01000023.1"/>
</dbReference>
<dbReference type="OrthoDB" id="4500249at2"/>
<dbReference type="PANTHER" id="PTHR16305:SF35">
    <property type="entry name" value="TRANSCRIPTIONAL ACTIVATOR DOMAIN"/>
    <property type="match status" value="1"/>
</dbReference>
<dbReference type="GO" id="GO:0006355">
    <property type="term" value="P:regulation of DNA-templated transcription"/>
    <property type="evidence" value="ECO:0007669"/>
    <property type="project" value="InterPro"/>
</dbReference>
<dbReference type="PROSITE" id="PS00622">
    <property type="entry name" value="HTH_LUXR_1"/>
    <property type="match status" value="1"/>
</dbReference>
<dbReference type="PROSITE" id="PS50043">
    <property type="entry name" value="HTH_LUXR_2"/>
    <property type="match status" value="1"/>
</dbReference>
<reference evidence="5 6" key="1">
    <citation type="submission" date="2016-10" db="EMBL/GenBank/DDBJ databases">
        <authorList>
            <person name="de Groot N.N."/>
        </authorList>
    </citation>
    <scope>NUCLEOTIDE SEQUENCE [LARGE SCALE GENOMIC DNA]</scope>
    <source>
        <strain evidence="5 6">CGMCC 4.3510</strain>
    </source>
</reference>
<dbReference type="SUPFAM" id="SSF46894">
    <property type="entry name" value="C-terminal effector domain of the bipartite response regulators"/>
    <property type="match status" value="1"/>
</dbReference>
<accession>A0A1I2KIY3</accession>
<dbReference type="Pfam" id="PF00196">
    <property type="entry name" value="GerE"/>
    <property type="match status" value="1"/>
</dbReference>
<dbReference type="Proteomes" id="UP000199323">
    <property type="component" value="Unassembled WGS sequence"/>
</dbReference>
<dbReference type="STRING" id="380248.SAMN05216251_12388"/>
<keyword evidence="1" id="KW-0547">Nucleotide-binding</keyword>
<proteinExistence type="predicted"/>
<dbReference type="PANTHER" id="PTHR16305">
    <property type="entry name" value="TESTICULAR SOLUBLE ADENYLYL CYCLASE"/>
    <property type="match status" value="1"/>
</dbReference>
<evidence type="ECO:0000313" key="6">
    <source>
        <dbReference type="Proteomes" id="UP000199323"/>
    </source>
</evidence>
<dbReference type="SMART" id="SM00421">
    <property type="entry name" value="HTH_LUXR"/>
    <property type="match status" value="1"/>
</dbReference>
<dbReference type="EMBL" id="FONG01000023">
    <property type="protein sequence ID" value="SFF66298.1"/>
    <property type="molecule type" value="Genomic_DNA"/>
</dbReference>
<protein>
    <submittedName>
        <fullName evidence="5">Regulatory protein, luxR family</fullName>
    </submittedName>
</protein>